<evidence type="ECO:0000313" key="10">
    <source>
        <dbReference type="Proteomes" id="UP000199072"/>
    </source>
</evidence>
<comment type="subcellular location">
    <subcellularLocation>
        <location evidence="1">Cell membrane</location>
        <topology evidence="1">Multi-pass membrane protein</topology>
    </subcellularLocation>
</comment>
<sequence>MIFNSFTFLLFFPIVTVLYFLLPHKLRWLLLLGASCYFYMFFKAIYILILFFTIIIDYTAGIYLEKVKEPKKKKLLLILSLTANIGVLAVFKYFNFFNNNLSGLLEWWGYTNPIPFLQILLPIGLSFHTFQAMSYTIEVYRGNQKAEHHFGIYALYVMFYPQLVAGPIERPQNLLPQFKSEHRFNALDVSEGLKRMLIGFFKKVVVADRLSIYVKTVFNNYPEHGSVTIMLAFLFFAVQIYCDFSGYSDIAIGSARVMGFKLMENFRRPYFAKSINEFWSRWHISLSTWFKDYVYIPLGGSRVSKGRLYLNLFAVFMISGLWHGANWTFIVWGALHGFYLICGMVTQKWRAAIANKIGLGAGIFANFLNISFTIFLVTISWVFFRAVSLGQAWDLLKGVFIYKPGFFIGEPSYFLYDLMAIAALFFYELKQEYNIHSLRFLHSERLVVRMASYMALVFLILLFGVFDGGQFIYFQF</sequence>
<keyword evidence="7 9" id="KW-0012">Acyltransferase</keyword>
<dbReference type="EMBL" id="FNAI01000002">
    <property type="protein sequence ID" value="SDD76777.1"/>
    <property type="molecule type" value="Genomic_DNA"/>
</dbReference>
<dbReference type="PANTHER" id="PTHR13285:SF18">
    <property type="entry name" value="PROTEIN-CYSTEINE N-PALMITOYLTRANSFERASE RASP"/>
    <property type="match status" value="1"/>
</dbReference>
<feature type="transmembrane region" description="Helical" evidence="8">
    <location>
        <begin position="450"/>
        <end position="473"/>
    </location>
</feature>
<dbReference type="Proteomes" id="UP000199072">
    <property type="component" value="Unassembled WGS sequence"/>
</dbReference>
<dbReference type="GO" id="GO:0005886">
    <property type="term" value="C:plasma membrane"/>
    <property type="evidence" value="ECO:0007669"/>
    <property type="project" value="UniProtKB-SubCell"/>
</dbReference>
<name>A0A1G6XHI9_9SPHI</name>
<reference evidence="9 10" key="1">
    <citation type="submission" date="2016-10" db="EMBL/GenBank/DDBJ databases">
        <authorList>
            <person name="de Groot N.N."/>
        </authorList>
    </citation>
    <scope>NUCLEOTIDE SEQUENCE [LARGE SCALE GENOMIC DNA]</scope>
    <source>
        <strain evidence="9 10">47C3B</strain>
    </source>
</reference>
<evidence type="ECO:0000256" key="8">
    <source>
        <dbReference type="SAM" id="Phobius"/>
    </source>
</evidence>
<keyword evidence="5 8" id="KW-1133">Transmembrane helix</keyword>
<keyword evidence="6 7" id="KW-0472">Membrane</keyword>
<protein>
    <submittedName>
        <fullName evidence="9">D-alanyl-lipoteichoic acid acyltransferase DltB, MBOAT superfamily</fullName>
    </submittedName>
</protein>
<dbReference type="Pfam" id="PF03062">
    <property type="entry name" value="MBOAT"/>
    <property type="match status" value="1"/>
</dbReference>
<keyword evidence="4 8" id="KW-0812">Transmembrane</keyword>
<comment type="similarity">
    <text evidence="2 7">Belongs to the membrane-bound acyltransferase family.</text>
</comment>
<feature type="transmembrane region" description="Helical" evidence="8">
    <location>
        <begin position="413"/>
        <end position="429"/>
    </location>
</feature>
<accession>A0A1G6XHI9</accession>
<feature type="transmembrane region" description="Helical" evidence="8">
    <location>
        <begin position="358"/>
        <end position="384"/>
    </location>
</feature>
<organism evidence="9 10">
    <name type="scientific">Mucilaginibacter pineti</name>
    <dbReference type="NCBI Taxonomy" id="1391627"/>
    <lineage>
        <taxon>Bacteria</taxon>
        <taxon>Pseudomonadati</taxon>
        <taxon>Bacteroidota</taxon>
        <taxon>Sphingobacteriia</taxon>
        <taxon>Sphingobacteriales</taxon>
        <taxon>Sphingobacteriaceae</taxon>
        <taxon>Mucilaginibacter</taxon>
    </lineage>
</organism>
<evidence type="ECO:0000256" key="1">
    <source>
        <dbReference type="ARBA" id="ARBA00004651"/>
    </source>
</evidence>
<dbReference type="PANTHER" id="PTHR13285">
    <property type="entry name" value="ACYLTRANSFERASE"/>
    <property type="match status" value="1"/>
</dbReference>
<feature type="transmembrane region" description="Helical" evidence="8">
    <location>
        <begin position="114"/>
        <end position="130"/>
    </location>
</feature>
<proteinExistence type="inferred from homology"/>
<evidence type="ECO:0000256" key="3">
    <source>
        <dbReference type="ARBA" id="ARBA00022475"/>
    </source>
</evidence>
<evidence type="ECO:0000256" key="6">
    <source>
        <dbReference type="ARBA" id="ARBA00023136"/>
    </source>
</evidence>
<dbReference type="PIRSF" id="PIRSF500217">
    <property type="entry name" value="AlgI"/>
    <property type="match status" value="1"/>
</dbReference>
<dbReference type="PIRSF" id="PIRSF016636">
    <property type="entry name" value="AlgI_DltB"/>
    <property type="match status" value="1"/>
</dbReference>
<feature type="transmembrane region" description="Helical" evidence="8">
    <location>
        <begin position="308"/>
        <end position="323"/>
    </location>
</feature>
<feature type="transmembrane region" description="Helical" evidence="8">
    <location>
        <begin position="224"/>
        <end position="242"/>
    </location>
</feature>
<evidence type="ECO:0000256" key="7">
    <source>
        <dbReference type="PIRNR" id="PIRNR016636"/>
    </source>
</evidence>
<keyword evidence="7 9" id="KW-0808">Transferase</keyword>
<gene>
    <name evidence="9" type="ORF">SAMN05216464_102514</name>
</gene>
<evidence type="ECO:0000256" key="2">
    <source>
        <dbReference type="ARBA" id="ARBA00010323"/>
    </source>
</evidence>
<feature type="transmembrane region" description="Helical" evidence="8">
    <location>
        <begin position="75"/>
        <end position="94"/>
    </location>
</feature>
<dbReference type="GO" id="GO:0042121">
    <property type="term" value="P:alginic acid biosynthetic process"/>
    <property type="evidence" value="ECO:0007669"/>
    <property type="project" value="InterPro"/>
</dbReference>
<evidence type="ECO:0000256" key="4">
    <source>
        <dbReference type="ARBA" id="ARBA00022692"/>
    </source>
</evidence>
<dbReference type="InterPro" id="IPR024194">
    <property type="entry name" value="Ac/AlaTfrase_AlgI/DltB"/>
</dbReference>
<evidence type="ECO:0000256" key="5">
    <source>
        <dbReference type="ARBA" id="ARBA00022989"/>
    </source>
</evidence>
<dbReference type="OrthoDB" id="9805788at2"/>
<dbReference type="InterPro" id="IPR028362">
    <property type="entry name" value="AlgI"/>
</dbReference>
<keyword evidence="3 7" id="KW-1003">Cell membrane</keyword>
<dbReference type="InterPro" id="IPR004299">
    <property type="entry name" value="MBOAT_fam"/>
</dbReference>
<dbReference type="AlphaFoldDB" id="A0A1G6XHI9"/>
<evidence type="ECO:0000313" key="9">
    <source>
        <dbReference type="EMBL" id="SDD76777.1"/>
    </source>
</evidence>
<dbReference type="GO" id="GO:0016746">
    <property type="term" value="F:acyltransferase activity"/>
    <property type="evidence" value="ECO:0007669"/>
    <property type="project" value="UniProtKB-KW"/>
</dbReference>
<feature type="transmembrane region" description="Helical" evidence="8">
    <location>
        <begin position="150"/>
        <end position="168"/>
    </location>
</feature>
<feature type="transmembrane region" description="Helical" evidence="8">
    <location>
        <begin position="5"/>
        <end position="22"/>
    </location>
</feature>
<dbReference type="STRING" id="1391627.SAMN05216464_102514"/>
<feature type="transmembrane region" description="Helical" evidence="8">
    <location>
        <begin position="329"/>
        <end position="346"/>
    </location>
</feature>
<dbReference type="InterPro" id="IPR051085">
    <property type="entry name" value="MB_O-acyltransferase"/>
</dbReference>
<keyword evidence="10" id="KW-1185">Reference proteome</keyword>